<dbReference type="FunFam" id="3.40.50.10050:FF:000001">
    <property type="entry name" value="Translation initiation factor IF-2"/>
    <property type="match status" value="1"/>
</dbReference>
<comment type="similarity">
    <text evidence="1">Belongs to the TRAFAC class translation factor GTPase superfamily. Classic translation factor GTPase family. IF-2 subfamily.</text>
</comment>
<keyword evidence="2 7" id="KW-0396">Initiation factor</keyword>
<dbReference type="GO" id="GO:0005525">
    <property type="term" value="F:GTP binding"/>
    <property type="evidence" value="ECO:0007669"/>
    <property type="project" value="UniProtKB-KW"/>
</dbReference>
<evidence type="ECO:0000256" key="3">
    <source>
        <dbReference type="ARBA" id="ARBA00022741"/>
    </source>
</evidence>
<accession>T0YNK0</accession>
<organism evidence="7">
    <name type="scientific">mine drainage metagenome</name>
    <dbReference type="NCBI Taxonomy" id="410659"/>
    <lineage>
        <taxon>unclassified sequences</taxon>
        <taxon>metagenomes</taxon>
        <taxon>ecological metagenomes</taxon>
    </lineage>
</organism>
<evidence type="ECO:0000256" key="4">
    <source>
        <dbReference type="ARBA" id="ARBA00022917"/>
    </source>
</evidence>
<evidence type="ECO:0000256" key="1">
    <source>
        <dbReference type="ARBA" id="ARBA00007733"/>
    </source>
</evidence>
<dbReference type="Pfam" id="PF11987">
    <property type="entry name" value="IF-2"/>
    <property type="match status" value="1"/>
</dbReference>
<evidence type="ECO:0000256" key="5">
    <source>
        <dbReference type="ARBA" id="ARBA00023134"/>
    </source>
</evidence>
<keyword evidence="5" id="KW-0342">GTP-binding</keyword>
<keyword evidence="3" id="KW-0547">Nucleotide-binding</keyword>
<reference evidence="7" key="1">
    <citation type="submission" date="2013-08" db="EMBL/GenBank/DDBJ databases">
        <authorList>
            <person name="Mendez C."/>
            <person name="Richter M."/>
            <person name="Ferrer M."/>
            <person name="Sanchez J."/>
        </authorList>
    </citation>
    <scope>NUCLEOTIDE SEQUENCE</scope>
</reference>
<feature type="non-terminal residue" evidence="7">
    <location>
        <position position="1"/>
    </location>
</feature>
<dbReference type="PANTHER" id="PTHR43381:SF5">
    <property type="entry name" value="TR-TYPE G DOMAIN-CONTAINING PROTEIN"/>
    <property type="match status" value="1"/>
</dbReference>
<evidence type="ECO:0000313" key="7">
    <source>
        <dbReference type="EMBL" id="EQD33487.1"/>
    </source>
</evidence>
<dbReference type="SUPFAM" id="SSF52156">
    <property type="entry name" value="Initiation factor IF2/eIF5b, domain 3"/>
    <property type="match status" value="1"/>
</dbReference>
<evidence type="ECO:0000259" key="6">
    <source>
        <dbReference type="Pfam" id="PF11987"/>
    </source>
</evidence>
<proteinExistence type="inferred from homology"/>
<dbReference type="PANTHER" id="PTHR43381">
    <property type="entry name" value="TRANSLATION INITIATION FACTOR IF-2-RELATED"/>
    <property type="match status" value="1"/>
</dbReference>
<dbReference type="EMBL" id="AUZX01014026">
    <property type="protein sequence ID" value="EQD33487.1"/>
    <property type="molecule type" value="Genomic_DNA"/>
</dbReference>
<dbReference type="GO" id="GO:0005829">
    <property type="term" value="C:cytosol"/>
    <property type="evidence" value="ECO:0007669"/>
    <property type="project" value="TreeGrafter"/>
</dbReference>
<gene>
    <name evidence="7" type="ORF">B1A_19011</name>
</gene>
<feature type="domain" description="Translation initiation factor IF- 2" evidence="6">
    <location>
        <begin position="26"/>
        <end position="141"/>
    </location>
</feature>
<feature type="non-terminal residue" evidence="7">
    <location>
        <position position="153"/>
    </location>
</feature>
<protein>
    <submittedName>
        <fullName evidence="7">Translation initiation factor IF-2</fullName>
    </submittedName>
</protein>
<dbReference type="InterPro" id="IPR036925">
    <property type="entry name" value="TIF_IF2_dom3_sf"/>
</dbReference>
<comment type="caution">
    <text evidence="7">The sequence shown here is derived from an EMBL/GenBank/DDBJ whole genome shotgun (WGS) entry which is preliminary data.</text>
</comment>
<dbReference type="GO" id="GO:0003743">
    <property type="term" value="F:translation initiation factor activity"/>
    <property type="evidence" value="ECO:0007669"/>
    <property type="project" value="UniProtKB-KW"/>
</dbReference>
<name>T0YNK0_9ZZZZ</name>
<dbReference type="InterPro" id="IPR023115">
    <property type="entry name" value="TIF_IF2_dom3"/>
</dbReference>
<reference evidence="7" key="2">
    <citation type="journal article" date="2014" name="ISME J.">
        <title>Microbial stratification in low pH oxic and suboxic macroscopic growths along an acid mine drainage.</title>
        <authorList>
            <person name="Mendez-Garcia C."/>
            <person name="Mesa V."/>
            <person name="Sprenger R.R."/>
            <person name="Richter M."/>
            <person name="Diez M.S."/>
            <person name="Solano J."/>
            <person name="Bargiela R."/>
            <person name="Golyshina O.V."/>
            <person name="Manteca A."/>
            <person name="Ramos J.L."/>
            <person name="Gallego J.R."/>
            <person name="Llorente I."/>
            <person name="Martins Dos Santos V.A."/>
            <person name="Jensen O.N."/>
            <person name="Pelaez A.I."/>
            <person name="Sanchez J."/>
            <person name="Ferrer M."/>
        </authorList>
    </citation>
    <scope>NUCLEOTIDE SEQUENCE</scope>
</reference>
<evidence type="ECO:0000256" key="2">
    <source>
        <dbReference type="ARBA" id="ARBA00022540"/>
    </source>
</evidence>
<dbReference type="InterPro" id="IPR015760">
    <property type="entry name" value="TIF_IF2"/>
</dbReference>
<dbReference type="AlphaFoldDB" id="T0YNK0"/>
<dbReference type="Gene3D" id="3.40.50.10050">
    <property type="entry name" value="Translation initiation factor IF- 2, domain 3"/>
    <property type="match status" value="1"/>
</dbReference>
<sequence>DRFIVVDDERSARVVAEARRVRSRAEELRPESRTSLESLFQRIQEGELQDLNIILKGDVQGSVEALRSALERLTSDEVRVRVLHEGVGAINESDVMLAHASHAIVIGFNVRPDAMARRVADREQVDVRTYRVIYDALHEIEAAVLGMAKPEVR</sequence>
<keyword evidence="4" id="KW-0648">Protein biosynthesis</keyword>